<accession>A0AAW0R7G4</accession>
<sequence>MMESFQQYLTIRDPTAANLVSGMIRGDIPGMPREEDGGPQQAAPEPGGRARGPAGRPRRRPQSSSSGEPAAAAAASSSPPSSNANSTPLAVDDATYEFVGDCYLYGAMDGEDFLAQSTITGKKFFRVDRSKLIDISIV</sequence>
<comment type="caution">
    <text evidence="2">The sequence shown here is derived from an EMBL/GenBank/DDBJ whole genome shotgun (WGS) entry which is preliminary data.</text>
</comment>
<dbReference type="EMBL" id="JAQQWP010000002">
    <property type="protein sequence ID" value="KAK8129708.1"/>
    <property type="molecule type" value="Genomic_DNA"/>
</dbReference>
<proteinExistence type="predicted"/>
<dbReference type="AlphaFoldDB" id="A0AAW0R7G4"/>
<protein>
    <submittedName>
        <fullName evidence="2">Uncharacterized protein</fullName>
    </submittedName>
</protein>
<organism evidence="2 3">
    <name type="scientific">Apiospora kogelbergensis</name>
    <dbReference type="NCBI Taxonomy" id="1337665"/>
    <lineage>
        <taxon>Eukaryota</taxon>
        <taxon>Fungi</taxon>
        <taxon>Dikarya</taxon>
        <taxon>Ascomycota</taxon>
        <taxon>Pezizomycotina</taxon>
        <taxon>Sordariomycetes</taxon>
        <taxon>Xylariomycetidae</taxon>
        <taxon>Amphisphaeriales</taxon>
        <taxon>Apiosporaceae</taxon>
        <taxon>Apiospora</taxon>
    </lineage>
</organism>
<evidence type="ECO:0000256" key="1">
    <source>
        <dbReference type="SAM" id="MobiDB-lite"/>
    </source>
</evidence>
<evidence type="ECO:0000313" key="3">
    <source>
        <dbReference type="Proteomes" id="UP001392437"/>
    </source>
</evidence>
<reference evidence="2 3" key="1">
    <citation type="submission" date="2023-01" db="EMBL/GenBank/DDBJ databases">
        <title>Analysis of 21 Apiospora genomes using comparative genomics revels a genus with tremendous synthesis potential of carbohydrate active enzymes and secondary metabolites.</title>
        <authorList>
            <person name="Sorensen T."/>
        </authorList>
    </citation>
    <scope>NUCLEOTIDE SEQUENCE [LARGE SCALE GENOMIC DNA]</scope>
    <source>
        <strain evidence="2 3">CBS 117206</strain>
    </source>
</reference>
<gene>
    <name evidence="2" type="ORF">PG999_002088</name>
</gene>
<keyword evidence="3" id="KW-1185">Reference proteome</keyword>
<dbReference type="Proteomes" id="UP001392437">
    <property type="component" value="Unassembled WGS sequence"/>
</dbReference>
<evidence type="ECO:0000313" key="2">
    <source>
        <dbReference type="EMBL" id="KAK8129708.1"/>
    </source>
</evidence>
<name>A0AAW0R7G4_9PEZI</name>
<feature type="compositionally biased region" description="Low complexity" evidence="1">
    <location>
        <begin position="62"/>
        <end position="86"/>
    </location>
</feature>
<feature type="compositionally biased region" description="Low complexity" evidence="1">
    <location>
        <begin position="38"/>
        <end position="55"/>
    </location>
</feature>
<feature type="region of interest" description="Disordered" evidence="1">
    <location>
        <begin position="22"/>
        <end position="89"/>
    </location>
</feature>